<feature type="domain" description="Aminotransferase class I/classII large" evidence="6">
    <location>
        <begin position="114"/>
        <end position="452"/>
    </location>
</feature>
<gene>
    <name evidence="7" type="ORF">FGG08_003860</name>
</gene>
<dbReference type="Pfam" id="PF00155">
    <property type="entry name" value="Aminotran_1_2"/>
    <property type="match status" value="1"/>
</dbReference>
<keyword evidence="8" id="KW-1185">Reference proteome</keyword>
<reference evidence="7" key="1">
    <citation type="submission" date="2021-03" db="EMBL/GenBank/DDBJ databases">
        <title>Comparative genomics and phylogenomic investigation of the class Geoglossomycetes provide insights into ecological specialization and systematics.</title>
        <authorList>
            <person name="Melie T."/>
            <person name="Pirro S."/>
            <person name="Miller A.N."/>
            <person name="Quandt A."/>
        </authorList>
    </citation>
    <scope>NUCLEOTIDE SEQUENCE</scope>
    <source>
        <strain evidence="7">GBOQ0MN5Z8</strain>
    </source>
</reference>
<evidence type="ECO:0000256" key="5">
    <source>
        <dbReference type="ARBA" id="ARBA00022898"/>
    </source>
</evidence>
<dbReference type="GO" id="GO:0009074">
    <property type="term" value="P:aromatic amino acid family catabolic process"/>
    <property type="evidence" value="ECO:0007669"/>
    <property type="project" value="TreeGrafter"/>
</dbReference>
<keyword evidence="4" id="KW-0808">Transferase</keyword>
<name>A0A9P8I8S1_9PEZI</name>
<dbReference type="SUPFAM" id="SSF53383">
    <property type="entry name" value="PLP-dependent transferases"/>
    <property type="match status" value="1"/>
</dbReference>
<comment type="similarity">
    <text evidence="2">Belongs to the class-I pyridoxal-phosphate-dependent aminotransferase family.</text>
</comment>
<dbReference type="EMBL" id="JAGHQL010000071">
    <property type="protein sequence ID" value="KAH0541697.1"/>
    <property type="molecule type" value="Genomic_DNA"/>
</dbReference>
<dbReference type="InterPro" id="IPR015421">
    <property type="entry name" value="PyrdxlP-dep_Trfase_major"/>
</dbReference>
<dbReference type="GO" id="GO:0008793">
    <property type="term" value="F:aromatic-amino-acid transaminase activity"/>
    <property type="evidence" value="ECO:0007669"/>
    <property type="project" value="TreeGrafter"/>
</dbReference>
<proteinExistence type="inferred from homology"/>
<evidence type="ECO:0000256" key="1">
    <source>
        <dbReference type="ARBA" id="ARBA00001933"/>
    </source>
</evidence>
<dbReference type="InterPro" id="IPR050859">
    <property type="entry name" value="Class-I_PLP-dep_aminotransf"/>
</dbReference>
<evidence type="ECO:0000256" key="4">
    <source>
        <dbReference type="ARBA" id="ARBA00022679"/>
    </source>
</evidence>
<keyword evidence="5" id="KW-0663">Pyridoxal phosphate</keyword>
<dbReference type="PANTHER" id="PTHR42790:SF21">
    <property type="entry name" value="AROMATIC_AMINOADIPATE AMINOTRANSFERASE 1"/>
    <property type="match status" value="1"/>
</dbReference>
<dbReference type="InterPro" id="IPR004839">
    <property type="entry name" value="Aminotransferase_I/II_large"/>
</dbReference>
<evidence type="ECO:0000313" key="8">
    <source>
        <dbReference type="Proteomes" id="UP000698800"/>
    </source>
</evidence>
<sequence>MGPWLRGPKRPGAPSSQYYPFDDVRFKVPSIGRFSEAEFRGSGIELQARKYDMREGNSEYVYAMKRSQTESPSHVFQDLSLALNYGQGTGSSQLLGFVTEHTELVHNPPFKDWKCVLTGGNTSALDLAFRTFTERGDYILVEEYTYPTAFETSSPLGIKFAGIRMDPEGPLPSSMSKILEDWDENARGGKKPHILYTIPTGQNPSGATQSLERRREIYGVAQKHDVYILEDDPYYFIQMLPKASIDRSSTQPPTSQASFISSLIPSFLSIDTDGRVLRMDSFSKIIAPGTRTGWVTASEQIIDRFVRAHETSLQNPSGFSQIMLFKLLHEGWGHSGMINWLFHLRLEYTKRRDAMMAACETYLPHRIVSWSPPKAGFFAWLKINYSLHPHNTTKTPRAIEREIYEATIESGALVVPGSWFQADQDAELPELFFRVTFASLNCEDTAEAIKRFGVAVRACFGVDSC</sequence>
<dbReference type="PANTHER" id="PTHR42790">
    <property type="entry name" value="AMINOTRANSFERASE"/>
    <property type="match status" value="1"/>
</dbReference>
<evidence type="ECO:0000259" key="6">
    <source>
        <dbReference type="Pfam" id="PF00155"/>
    </source>
</evidence>
<dbReference type="GO" id="GO:0047536">
    <property type="term" value="F:2-aminoadipate transaminase activity"/>
    <property type="evidence" value="ECO:0007669"/>
    <property type="project" value="TreeGrafter"/>
</dbReference>
<accession>A0A9P8I8S1</accession>
<dbReference type="AlphaFoldDB" id="A0A9P8I8S1"/>
<dbReference type="InterPro" id="IPR015424">
    <property type="entry name" value="PyrdxlP-dep_Trfase"/>
</dbReference>
<dbReference type="CDD" id="cd00609">
    <property type="entry name" value="AAT_like"/>
    <property type="match status" value="1"/>
</dbReference>
<protein>
    <recommendedName>
        <fullName evidence="6">Aminotransferase class I/classII large domain-containing protein</fullName>
    </recommendedName>
</protein>
<keyword evidence="3" id="KW-0032">Aminotransferase</keyword>
<evidence type="ECO:0000256" key="2">
    <source>
        <dbReference type="ARBA" id="ARBA00007441"/>
    </source>
</evidence>
<dbReference type="OrthoDB" id="691673at2759"/>
<dbReference type="GO" id="GO:0019878">
    <property type="term" value="P:lysine biosynthetic process via aminoadipic acid"/>
    <property type="evidence" value="ECO:0007669"/>
    <property type="project" value="TreeGrafter"/>
</dbReference>
<evidence type="ECO:0000313" key="7">
    <source>
        <dbReference type="EMBL" id="KAH0541697.1"/>
    </source>
</evidence>
<dbReference type="Proteomes" id="UP000698800">
    <property type="component" value="Unassembled WGS sequence"/>
</dbReference>
<organism evidence="7 8">
    <name type="scientific">Glutinoglossum americanum</name>
    <dbReference type="NCBI Taxonomy" id="1670608"/>
    <lineage>
        <taxon>Eukaryota</taxon>
        <taxon>Fungi</taxon>
        <taxon>Dikarya</taxon>
        <taxon>Ascomycota</taxon>
        <taxon>Pezizomycotina</taxon>
        <taxon>Geoglossomycetes</taxon>
        <taxon>Geoglossales</taxon>
        <taxon>Geoglossaceae</taxon>
        <taxon>Glutinoglossum</taxon>
    </lineage>
</organism>
<comment type="cofactor">
    <cofactor evidence="1">
        <name>pyridoxal 5'-phosphate</name>
        <dbReference type="ChEBI" id="CHEBI:597326"/>
    </cofactor>
</comment>
<comment type="caution">
    <text evidence="7">The sequence shown here is derived from an EMBL/GenBank/DDBJ whole genome shotgun (WGS) entry which is preliminary data.</text>
</comment>
<dbReference type="Gene3D" id="3.40.640.10">
    <property type="entry name" value="Type I PLP-dependent aspartate aminotransferase-like (Major domain)"/>
    <property type="match status" value="1"/>
</dbReference>
<evidence type="ECO:0000256" key="3">
    <source>
        <dbReference type="ARBA" id="ARBA00022576"/>
    </source>
</evidence>
<dbReference type="GO" id="GO:0030170">
    <property type="term" value="F:pyridoxal phosphate binding"/>
    <property type="evidence" value="ECO:0007669"/>
    <property type="project" value="InterPro"/>
</dbReference>
<dbReference type="GO" id="GO:0006571">
    <property type="term" value="P:tyrosine biosynthetic process"/>
    <property type="evidence" value="ECO:0007669"/>
    <property type="project" value="TreeGrafter"/>
</dbReference>